<protein>
    <submittedName>
        <fullName evidence="2">Transposase</fullName>
    </submittedName>
</protein>
<gene>
    <name evidence="2" type="ORF">AF333_21030</name>
    <name evidence="3" type="ORF">SAMN04487909_13940</name>
</gene>
<dbReference type="Proteomes" id="UP000037269">
    <property type="component" value="Unassembled WGS sequence"/>
</dbReference>
<evidence type="ECO:0000313" key="5">
    <source>
        <dbReference type="Proteomes" id="UP000182836"/>
    </source>
</evidence>
<evidence type="ECO:0000313" key="2">
    <source>
        <dbReference type="EMBL" id="KON97574.1"/>
    </source>
</evidence>
<dbReference type="GO" id="GO:0006313">
    <property type="term" value="P:DNA transposition"/>
    <property type="evidence" value="ECO:0007669"/>
    <property type="project" value="InterPro"/>
</dbReference>
<dbReference type="Gene3D" id="1.10.10.60">
    <property type="entry name" value="Homeodomain-like"/>
    <property type="match status" value="1"/>
</dbReference>
<accession>A0A0D1VZE0</accession>
<dbReference type="PANTHER" id="PTHR33215:SF13">
    <property type="entry name" value="PROTEIN DISTAL ANTENNA"/>
    <property type="match status" value="1"/>
</dbReference>
<keyword evidence="1" id="KW-0175">Coiled coil</keyword>
<dbReference type="InterPro" id="IPR002514">
    <property type="entry name" value="Transposase_8"/>
</dbReference>
<dbReference type="Proteomes" id="UP000182836">
    <property type="component" value="Unassembled WGS sequence"/>
</dbReference>
<feature type="coiled-coil region" evidence="1">
    <location>
        <begin position="59"/>
        <end position="86"/>
    </location>
</feature>
<dbReference type="Pfam" id="PF01527">
    <property type="entry name" value="HTH_Tnp_1"/>
    <property type="match status" value="1"/>
</dbReference>
<dbReference type="GO" id="GO:0003677">
    <property type="term" value="F:DNA binding"/>
    <property type="evidence" value="ECO:0007669"/>
    <property type="project" value="InterPro"/>
</dbReference>
<evidence type="ECO:0000313" key="4">
    <source>
        <dbReference type="Proteomes" id="UP000037269"/>
    </source>
</evidence>
<organism evidence="2 4">
    <name type="scientific">Aneurinibacillus migulanus</name>
    <name type="common">Bacillus migulanus</name>
    <dbReference type="NCBI Taxonomy" id="47500"/>
    <lineage>
        <taxon>Bacteria</taxon>
        <taxon>Bacillati</taxon>
        <taxon>Bacillota</taxon>
        <taxon>Bacilli</taxon>
        <taxon>Bacillales</taxon>
        <taxon>Paenibacillaceae</taxon>
        <taxon>Aneurinibacillus group</taxon>
        <taxon>Aneurinibacillus</taxon>
    </lineage>
</organism>
<dbReference type="InterPro" id="IPR051839">
    <property type="entry name" value="RD_transcriptional_regulator"/>
</dbReference>
<evidence type="ECO:0000256" key="1">
    <source>
        <dbReference type="SAM" id="Coils"/>
    </source>
</evidence>
<evidence type="ECO:0000313" key="3">
    <source>
        <dbReference type="EMBL" id="SDK11634.1"/>
    </source>
</evidence>
<dbReference type="EMBL" id="LGUG01000004">
    <property type="protein sequence ID" value="KON97574.1"/>
    <property type="molecule type" value="Genomic_DNA"/>
</dbReference>
<name>A0A0D1VZE0_ANEMI</name>
<dbReference type="SUPFAM" id="SSF46689">
    <property type="entry name" value="Homeodomain-like"/>
    <property type="match status" value="1"/>
</dbReference>
<dbReference type="AlphaFoldDB" id="A0A0D1VZE0"/>
<proteinExistence type="predicted"/>
<reference evidence="3 5" key="2">
    <citation type="submission" date="2016-10" db="EMBL/GenBank/DDBJ databases">
        <authorList>
            <person name="de Groot N.N."/>
        </authorList>
    </citation>
    <scope>NUCLEOTIDE SEQUENCE [LARGE SCALE GENOMIC DNA]</scope>
    <source>
        <strain evidence="3 5">DSM 2895</strain>
    </source>
</reference>
<dbReference type="InterPro" id="IPR009057">
    <property type="entry name" value="Homeodomain-like_sf"/>
</dbReference>
<dbReference type="STRING" id="47500.AF333_21030"/>
<dbReference type="PATRIC" id="fig|47500.12.peg.5513"/>
<dbReference type="PANTHER" id="PTHR33215">
    <property type="entry name" value="PROTEIN DISTAL ANTENNA"/>
    <property type="match status" value="1"/>
</dbReference>
<sequence length="95" mass="11241">MKKKYDKEFKLQAIQLTREQGKSVTQTARELGLSENTLYRWMAEFKKDGEQTFPGSGQLKPEEKALRDLQKKIQDLEEENEILKKAMHYFAKDRC</sequence>
<reference evidence="2 4" key="1">
    <citation type="submission" date="2015-07" db="EMBL/GenBank/DDBJ databases">
        <title>Fjat-14205 dsm 2895.</title>
        <authorList>
            <person name="Liu B."/>
            <person name="Wang J."/>
            <person name="Zhu Y."/>
            <person name="Liu G."/>
            <person name="Chen Q."/>
            <person name="Chen Z."/>
            <person name="Lan J."/>
            <person name="Che J."/>
            <person name="Ge C."/>
            <person name="Shi H."/>
            <person name="Pan Z."/>
            <person name="Liu X."/>
        </authorList>
    </citation>
    <scope>NUCLEOTIDE SEQUENCE [LARGE SCALE GENOMIC DNA]</scope>
    <source>
        <strain evidence="2 4">DSM 2895</strain>
    </source>
</reference>
<dbReference type="GO" id="GO:0004803">
    <property type="term" value="F:transposase activity"/>
    <property type="evidence" value="ECO:0007669"/>
    <property type="project" value="InterPro"/>
</dbReference>
<dbReference type="EMBL" id="FNED01000039">
    <property type="protein sequence ID" value="SDK11634.1"/>
    <property type="molecule type" value="Genomic_DNA"/>
</dbReference>
<keyword evidence="4" id="KW-1185">Reference proteome</keyword>